<dbReference type="Proteomes" id="UP001151760">
    <property type="component" value="Unassembled WGS sequence"/>
</dbReference>
<accession>A0ABQ5D579</accession>
<reference evidence="1" key="1">
    <citation type="journal article" date="2022" name="Int. J. Mol. Sci.">
        <title>Draft Genome of Tanacetum Coccineum: Genomic Comparison of Closely Related Tanacetum-Family Plants.</title>
        <authorList>
            <person name="Yamashiro T."/>
            <person name="Shiraishi A."/>
            <person name="Nakayama K."/>
            <person name="Satake H."/>
        </authorList>
    </citation>
    <scope>NUCLEOTIDE SEQUENCE</scope>
</reference>
<evidence type="ECO:0000313" key="2">
    <source>
        <dbReference type="Proteomes" id="UP001151760"/>
    </source>
</evidence>
<gene>
    <name evidence="1" type="ORF">Tco_0924556</name>
</gene>
<comment type="caution">
    <text evidence="1">The sequence shown here is derived from an EMBL/GenBank/DDBJ whole genome shotgun (WGS) entry which is preliminary data.</text>
</comment>
<evidence type="ECO:0000313" key="1">
    <source>
        <dbReference type="EMBL" id="GJT34137.1"/>
    </source>
</evidence>
<reference evidence="1" key="2">
    <citation type="submission" date="2022-01" db="EMBL/GenBank/DDBJ databases">
        <authorList>
            <person name="Yamashiro T."/>
            <person name="Shiraishi A."/>
            <person name="Satake H."/>
            <person name="Nakayama K."/>
        </authorList>
    </citation>
    <scope>NUCLEOTIDE SEQUENCE</scope>
</reference>
<protein>
    <submittedName>
        <fullName evidence="1">Uncharacterized protein</fullName>
    </submittedName>
</protein>
<sequence>MEGKGRANAIVKNGEGKGKNLKGKSWRENRECLICRFGLWFDTTSAVIMVVMGGQWGVAVGSGCFSGVSWGVVFGFDRGLCVSVGEGVARMMLGQARVDYAWGTGYQCTRPGGQCLECGGIRCTYTKFNRPVDDLPESELPPRKRLCLSTLSSRYEVGESSTARPTGGQGIDYGFISTVDAEARRQGISEVGYGIRDTWVDRQNGGVRVPEIAPTKTGGRGQYSRFTRPLAELMKRAYNRTCDPSGVLGPIVIMCYTHSRPISWHIRHNLYSCQRYSHSEHNHQVNISNPFPKMQQRLSIGQRFKGLTVEIRLNYRETLPGDERHGDER</sequence>
<organism evidence="1 2">
    <name type="scientific">Tanacetum coccineum</name>
    <dbReference type="NCBI Taxonomy" id="301880"/>
    <lineage>
        <taxon>Eukaryota</taxon>
        <taxon>Viridiplantae</taxon>
        <taxon>Streptophyta</taxon>
        <taxon>Embryophyta</taxon>
        <taxon>Tracheophyta</taxon>
        <taxon>Spermatophyta</taxon>
        <taxon>Magnoliopsida</taxon>
        <taxon>eudicotyledons</taxon>
        <taxon>Gunneridae</taxon>
        <taxon>Pentapetalae</taxon>
        <taxon>asterids</taxon>
        <taxon>campanulids</taxon>
        <taxon>Asterales</taxon>
        <taxon>Asteraceae</taxon>
        <taxon>Asteroideae</taxon>
        <taxon>Anthemideae</taxon>
        <taxon>Anthemidinae</taxon>
        <taxon>Tanacetum</taxon>
    </lineage>
</organism>
<dbReference type="EMBL" id="BQNB010014937">
    <property type="protein sequence ID" value="GJT34137.1"/>
    <property type="molecule type" value="Genomic_DNA"/>
</dbReference>
<keyword evidence="2" id="KW-1185">Reference proteome</keyword>
<name>A0ABQ5D579_9ASTR</name>
<proteinExistence type="predicted"/>